<name>A0A0S2I475_9BACT</name>
<keyword evidence="2" id="KW-1185">Reference proteome</keyword>
<proteinExistence type="predicted"/>
<dbReference type="AlphaFoldDB" id="A0A0S2I475"/>
<protein>
    <submittedName>
        <fullName evidence="1">Uncharacterized protein</fullName>
    </submittedName>
</protein>
<dbReference type="RefSeq" id="WP_057954553.1">
    <property type="nucleotide sequence ID" value="NZ_CP013118.1"/>
</dbReference>
<accession>A0A0S2I475</accession>
<evidence type="ECO:0000313" key="1">
    <source>
        <dbReference type="EMBL" id="ALO17257.1"/>
    </source>
</evidence>
<reference evidence="1 2" key="1">
    <citation type="submission" date="2015-11" db="EMBL/GenBank/DDBJ databases">
        <title>Description and complete genome sequence of a novel strain predominating in hypersaline microbial mats and representing a new family of the Bacteriodetes phylum.</title>
        <authorList>
            <person name="Spring S."/>
            <person name="Bunk B."/>
            <person name="Sproer C."/>
            <person name="Klenk H.-P."/>
        </authorList>
    </citation>
    <scope>NUCLEOTIDE SEQUENCE [LARGE SCALE GENOMIC DNA]</scope>
    <source>
        <strain evidence="1 2">L21-Spi-D4</strain>
    </source>
</reference>
<evidence type="ECO:0000313" key="2">
    <source>
        <dbReference type="Proteomes" id="UP000064893"/>
    </source>
</evidence>
<dbReference type="EMBL" id="CP013118">
    <property type="protein sequence ID" value="ALO17257.1"/>
    <property type="molecule type" value="Genomic_DNA"/>
</dbReference>
<dbReference type="KEGG" id="blq:L21SP5_03657"/>
<sequence>MDLKDIQRHIDQEMNKQNNRSIPEFEGYSPLEMHKILHFTFAKDSPLEMQKLSNTDYKTIPILNQIKYLTDLIDKNGEIKLTNKGFLPTKIVSELYNQGFLKDEHIDKGISKLYKETDSMTVNLTRILIELAGLTKKRNGKISLTKSSQKILRDNEELLRQIFLTFTNKFNWAYYDGYGENQIGQLGYGFSLILLSKYGQTKLLDSYYAEKYFRAYPKLLDSLEPTYGTLEKYASRCYSIRIFDRFLDYFGLIRIEEEKKGLDSIKYITKTELFDRLIKVRPHNRVDGR</sequence>
<dbReference type="Proteomes" id="UP000064893">
    <property type="component" value="Chromosome"/>
</dbReference>
<organism evidence="1 2">
    <name type="scientific">Salinivirga cyanobacteriivorans</name>
    <dbReference type="NCBI Taxonomy" id="1307839"/>
    <lineage>
        <taxon>Bacteria</taxon>
        <taxon>Pseudomonadati</taxon>
        <taxon>Bacteroidota</taxon>
        <taxon>Bacteroidia</taxon>
        <taxon>Bacteroidales</taxon>
        <taxon>Salinivirgaceae</taxon>
        <taxon>Salinivirga</taxon>
    </lineage>
</organism>
<dbReference type="OrthoDB" id="9816539at2"/>
<gene>
    <name evidence="1" type="ORF">L21SP5_03657</name>
</gene>